<feature type="compositionally biased region" description="Basic and acidic residues" evidence="1">
    <location>
        <begin position="59"/>
        <end position="71"/>
    </location>
</feature>
<feature type="compositionally biased region" description="Polar residues" evidence="1">
    <location>
        <begin position="18"/>
        <end position="27"/>
    </location>
</feature>
<accession>A0ABP7LJZ0</accession>
<evidence type="ECO:0000313" key="3">
    <source>
        <dbReference type="EMBL" id="GAA3903401.1"/>
    </source>
</evidence>
<dbReference type="RefSeq" id="WP_344699798.1">
    <property type="nucleotide sequence ID" value="NZ_BAABBM010000001.1"/>
</dbReference>
<feature type="signal peptide" evidence="2">
    <location>
        <begin position="1"/>
        <end position="18"/>
    </location>
</feature>
<keyword evidence="4" id="KW-1185">Reference proteome</keyword>
<sequence>MKKIATIVALLLPSWACTPSNNQQQNEAPPAAPAAPVAPAPPSPPPARTAPSAPAPKESLPEPKGPIDPKSTEAAGQVVQSYGALIEQKRWKEANALWGHNEIAASFQKSLSSYREVHLEIGNLGQAEGAAGSIFVTMPVVFYGVGRDEKPFRRPAEVVLRRVNDVDGSTEAQRRWHIDQINWGA</sequence>
<dbReference type="Proteomes" id="UP001500827">
    <property type="component" value="Unassembled WGS sequence"/>
</dbReference>
<keyword evidence="2" id="KW-0732">Signal</keyword>
<organism evidence="3 4">
    <name type="scientific">Sphingomonas limnosediminicola</name>
    <dbReference type="NCBI Taxonomy" id="940133"/>
    <lineage>
        <taxon>Bacteria</taxon>
        <taxon>Pseudomonadati</taxon>
        <taxon>Pseudomonadota</taxon>
        <taxon>Alphaproteobacteria</taxon>
        <taxon>Sphingomonadales</taxon>
        <taxon>Sphingomonadaceae</taxon>
        <taxon>Sphingomonas</taxon>
    </lineage>
</organism>
<dbReference type="EMBL" id="BAABBM010000001">
    <property type="protein sequence ID" value="GAA3903401.1"/>
    <property type="molecule type" value="Genomic_DNA"/>
</dbReference>
<proteinExistence type="predicted"/>
<feature type="compositionally biased region" description="Pro residues" evidence="1">
    <location>
        <begin position="30"/>
        <end position="48"/>
    </location>
</feature>
<evidence type="ECO:0000313" key="4">
    <source>
        <dbReference type="Proteomes" id="UP001500827"/>
    </source>
</evidence>
<reference evidence="4" key="1">
    <citation type="journal article" date="2019" name="Int. J. Syst. Evol. Microbiol.">
        <title>The Global Catalogue of Microorganisms (GCM) 10K type strain sequencing project: providing services to taxonomists for standard genome sequencing and annotation.</title>
        <authorList>
            <consortium name="The Broad Institute Genomics Platform"/>
            <consortium name="The Broad Institute Genome Sequencing Center for Infectious Disease"/>
            <person name="Wu L."/>
            <person name="Ma J."/>
        </authorList>
    </citation>
    <scope>NUCLEOTIDE SEQUENCE [LARGE SCALE GENOMIC DNA]</scope>
    <source>
        <strain evidence="4">JCM 17543</strain>
    </source>
</reference>
<name>A0ABP7LJZ0_9SPHN</name>
<feature type="chain" id="PRO_5045195547" description="Lipoprotein" evidence="2">
    <location>
        <begin position="19"/>
        <end position="185"/>
    </location>
</feature>
<feature type="region of interest" description="Disordered" evidence="1">
    <location>
        <begin position="18"/>
        <end position="74"/>
    </location>
</feature>
<evidence type="ECO:0008006" key="5">
    <source>
        <dbReference type="Google" id="ProtNLM"/>
    </source>
</evidence>
<comment type="caution">
    <text evidence="3">The sequence shown here is derived from an EMBL/GenBank/DDBJ whole genome shotgun (WGS) entry which is preliminary data.</text>
</comment>
<evidence type="ECO:0000256" key="1">
    <source>
        <dbReference type="SAM" id="MobiDB-lite"/>
    </source>
</evidence>
<gene>
    <name evidence="3" type="ORF">GCM10022276_22590</name>
</gene>
<evidence type="ECO:0000256" key="2">
    <source>
        <dbReference type="SAM" id="SignalP"/>
    </source>
</evidence>
<protein>
    <recommendedName>
        <fullName evidence="5">Lipoprotein</fullName>
    </recommendedName>
</protein>